<protein>
    <submittedName>
        <fullName evidence="1">Uncharacterized protein</fullName>
    </submittedName>
</protein>
<comment type="caution">
    <text evidence="1">The sequence shown here is derived from an EMBL/GenBank/DDBJ whole genome shotgun (WGS) entry which is preliminary data.</text>
</comment>
<name>A0AAW0NNF3_9GOBI</name>
<keyword evidence="2" id="KW-1185">Reference proteome</keyword>
<accession>A0AAW0NNF3</accession>
<dbReference type="Proteomes" id="UP001460270">
    <property type="component" value="Unassembled WGS sequence"/>
</dbReference>
<dbReference type="AlphaFoldDB" id="A0AAW0NNF3"/>
<evidence type="ECO:0000313" key="1">
    <source>
        <dbReference type="EMBL" id="KAK7896216.1"/>
    </source>
</evidence>
<reference evidence="2" key="1">
    <citation type="submission" date="2024-04" db="EMBL/GenBank/DDBJ databases">
        <title>Salinicola lusitanus LLJ914,a marine bacterium isolated from the Okinawa Trough.</title>
        <authorList>
            <person name="Li J."/>
        </authorList>
    </citation>
    <scope>NUCLEOTIDE SEQUENCE [LARGE SCALE GENOMIC DNA]</scope>
</reference>
<sequence length="165" mass="18672">MFLHWSNALEKCNKLCSGQTTRSTRSTSNRNCAIDCVNGTSVGLYKCGPSFNGSGQEDLEMFRPSRQDTAPVPELNMVQLYCDAPHRHQLPLYKHPYLEHYRDLVDMSDIQLGARLEGVLRFEAPNIPETIHAQHWINEERPQALLKSTAMLLPFQTLEGKGSTL</sequence>
<gene>
    <name evidence="1" type="ORF">WMY93_021541</name>
</gene>
<organism evidence="1 2">
    <name type="scientific">Mugilogobius chulae</name>
    <name type="common">yellowstripe goby</name>
    <dbReference type="NCBI Taxonomy" id="88201"/>
    <lineage>
        <taxon>Eukaryota</taxon>
        <taxon>Metazoa</taxon>
        <taxon>Chordata</taxon>
        <taxon>Craniata</taxon>
        <taxon>Vertebrata</taxon>
        <taxon>Euteleostomi</taxon>
        <taxon>Actinopterygii</taxon>
        <taxon>Neopterygii</taxon>
        <taxon>Teleostei</taxon>
        <taxon>Neoteleostei</taxon>
        <taxon>Acanthomorphata</taxon>
        <taxon>Gobiaria</taxon>
        <taxon>Gobiiformes</taxon>
        <taxon>Gobioidei</taxon>
        <taxon>Gobiidae</taxon>
        <taxon>Gobionellinae</taxon>
        <taxon>Mugilogobius</taxon>
    </lineage>
</organism>
<dbReference type="EMBL" id="JBBPFD010000015">
    <property type="protein sequence ID" value="KAK7896216.1"/>
    <property type="molecule type" value="Genomic_DNA"/>
</dbReference>
<proteinExistence type="predicted"/>
<evidence type="ECO:0000313" key="2">
    <source>
        <dbReference type="Proteomes" id="UP001460270"/>
    </source>
</evidence>